<evidence type="ECO:0000313" key="7">
    <source>
        <dbReference type="EMBL" id="SMC85480.1"/>
    </source>
</evidence>
<evidence type="ECO:0000256" key="5">
    <source>
        <dbReference type="ARBA" id="ARBA00037982"/>
    </source>
</evidence>
<keyword evidence="8" id="KW-1185">Reference proteome</keyword>
<dbReference type="PROSITE" id="PS00108">
    <property type="entry name" value="PROTEIN_KINASE_ST"/>
    <property type="match status" value="1"/>
</dbReference>
<name>A0A1W2CJW4_9BACT</name>
<keyword evidence="1" id="KW-0808">Transferase</keyword>
<keyword evidence="4" id="KW-0067">ATP-binding</keyword>
<reference evidence="7 8" key="1">
    <citation type="submission" date="2017-04" db="EMBL/GenBank/DDBJ databases">
        <authorList>
            <person name="Afonso C.L."/>
            <person name="Miller P.J."/>
            <person name="Scott M.A."/>
            <person name="Spackman E."/>
            <person name="Goraichik I."/>
            <person name="Dimitrov K.M."/>
            <person name="Suarez D.L."/>
            <person name="Swayne D.E."/>
        </authorList>
    </citation>
    <scope>NUCLEOTIDE SEQUENCE [LARGE SCALE GENOMIC DNA]</scope>
    <source>
        <strain evidence="7 8">DSM 3385</strain>
    </source>
</reference>
<dbReference type="SUPFAM" id="SSF56112">
    <property type="entry name" value="Protein kinase-like (PK-like)"/>
    <property type="match status" value="1"/>
</dbReference>
<dbReference type="GO" id="GO:0005737">
    <property type="term" value="C:cytoplasm"/>
    <property type="evidence" value="ECO:0007669"/>
    <property type="project" value="TreeGrafter"/>
</dbReference>
<dbReference type="Proteomes" id="UP000192418">
    <property type="component" value="Unassembled WGS sequence"/>
</dbReference>
<evidence type="ECO:0000256" key="3">
    <source>
        <dbReference type="ARBA" id="ARBA00022777"/>
    </source>
</evidence>
<dbReference type="AlphaFoldDB" id="A0A1W2CJW4"/>
<dbReference type="InterPro" id="IPR000719">
    <property type="entry name" value="Prot_kinase_dom"/>
</dbReference>
<dbReference type="PANTHER" id="PTHR11042">
    <property type="entry name" value="EUKARYOTIC TRANSLATION INITIATION FACTOR 2-ALPHA KINASE EIF2-ALPHA KINASE -RELATED"/>
    <property type="match status" value="1"/>
</dbReference>
<dbReference type="EMBL" id="FWXY01000012">
    <property type="protein sequence ID" value="SMC85480.1"/>
    <property type="molecule type" value="Genomic_DNA"/>
</dbReference>
<evidence type="ECO:0000256" key="4">
    <source>
        <dbReference type="ARBA" id="ARBA00022840"/>
    </source>
</evidence>
<dbReference type="CDD" id="cd14014">
    <property type="entry name" value="STKc_PknB_like"/>
    <property type="match status" value="1"/>
</dbReference>
<dbReference type="Pfam" id="PF07603">
    <property type="entry name" value="Lcl_C"/>
    <property type="match status" value="1"/>
</dbReference>
<evidence type="ECO:0000259" key="6">
    <source>
        <dbReference type="PROSITE" id="PS50011"/>
    </source>
</evidence>
<feature type="domain" description="Protein kinase" evidence="6">
    <location>
        <begin position="7"/>
        <end position="269"/>
    </location>
</feature>
<dbReference type="GO" id="GO:0004674">
    <property type="term" value="F:protein serine/threonine kinase activity"/>
    <property type="evidence" value="ECO:0007669"/>
    <property type="project" value="UniProtKB-KW"/>
</dbReference>
<evidence type="ECO:0000313" key="8">
    <source>
        <dbReference type="Proteomes" id="UP000192418"/>
    </source>
</evidence>
<keyword evidence="2" id="KW-0547">Nucleotide-binding</keyword>
<dbReference type="GO" id="GO:0005524">
    <property type="term" value="F:ATP binding"/>
    <property type="evidence" value="ECO:0007669"/>
    <property type="project" value="UniProtKB-KW"/>
</dbReference>
<dbReference type="InterPro" id="IPR011009">
    <property type="entry name" value="Kinase-like_dom_sf"/>
</dbReference>
<evidence type="ECO:0000256" key="1">
    <source>
        <dbReference type="ARBA" id="ARBA00022679"/>
    </source>
</evidence>
<proteinExistence type="inferred from homology"/>
<dbReference type="STRING" id="1121400.SAMN02746065_11282"/>
<keyword evidence="7" id="KW-0723">Serine/threonine-protein kinase</keyword>
<keyword evidence="3 7" id="KW-0418">Kinase</keyword>
<dbReference type="Pfam" id="PF00069">
    <property type="entry name" value="Pkinase"/>
    <property type="match status" value="1"/>
</dbReference>
<evidence type="ECO:0000256" key="2">
    <source>
        <dbReference type="ARBA" id="ARBA00022741"/>
    </source>
</evidence>
<dbReference type="Gene3D" id="1.10.510.10">
    <property type="entry name" value="Transferase(Phosphotransferase) domain 1"/>
    <property type="match status" value="1"/>
</dbReference>
<dbReference type="Gene3D" id="3.30.200.20">
    <property type="entry name" value="Phosphorylase Kinase, domain 1"/>
    <property type="match status" value="1"/>
</dbReference>
<organism evidence="7 8">
    <name type="scientific">Desulfocicer vacuolatum DSM 3385</name>
    <dbReference type="NCBI Taxonomy" id="1121400"/>
    <lineage>
        <taxon>Bacteria</taxon>
        <taxon>Pseudomonadati</taxon>
        <taxon>Thermodesulfobacteriota</taxon>
        <taxon>Desulfobacteria</taxon>
        <taxon>Desulfobacterales</taxon>
        <taxon>Desulfobacteraceae</taxon>
        <taxon>Desulfocicer</taxon>
    </lineage>
</organism>
<protein>
    <submittedName>
        <fullName evidence="7">Serine/threonine protein kinase</fullName>
    </submittedName>
</protein>
<gene>
    <name evidence="7" type="ORF">SAMN02746065_11282</name>
</gene>
<dbReference type="SMART" id="SM00220">
    <property type="entry name" value="S_TKc"/>
    <property type="match status" value="1"/>
</dbReference>
<comment type="similarity">
    <text evidence="5">Belongs to the protein kinase superfamily. Ser/Thr protein kinase family. GCN2 subfamily.</text>
</comment>
<accession>A0A1W2CJW4</accession>
<dbReference type="RefSeq" id="WP_170923805.1">
    <property type="nucleotide sequence ID" value="NZ_FWXY01000012.1"/>
</dbReference>
<sequence>MKKIGKYSVTGLLGQGGMGKVFKIQYPVTGKIGALKYLDPNPLLISMMGQKAVENLFTREAMTMAKIRHPNILELFDFDRSKGKLYYTMDFYCNNLGQLMGESMETERPTRILTLEKTFHHARQILEGLGCLHWSGIIHRDIKPFNIMLTELDVIKIGDFGLSKLRGEDMPIHGSVKVGSPYYAAPEQEKNPEHATEASDLYSMGVMLFRMVTGVLPESNGVLASSYNNDLDEQWDLFFKKAMAPDPSHRFQTTQQMALDLEKLEQQWIKQKERMCALPEDFLEKPPLKTGNITLRKTPVKALQGDAPDMFNLTDLMEPVKFIKNNFEKIESDQVLDHATGLVWQKSGSPYPMNWKDAHDYIDHLNQHKSTSSPWRLPTIEELVTILSPLPQGIGHCLEPIFDQRQTYLWSCDRCTFISGWYVNLEMGFVDKNDFSSFYHIKAVRDH</sequence>
<dbReference type="InterPro" id="IPR050339">
    <property type="entry name" value="CC_SR_Kinase"/>
</dbReference>
<dbReference type="InterPro" id="IPR008271">
    <property type="entry name" value="Ser/Thr_kinase_AS"/>
</dbReference>
<dbReference type="PROSITE" id="PS50011">
    <property type="entry name" value="PROTEIN_KINASE_DOM"/>
    <property type="match status" value="1"/>
</dbReference>
<dbReference type="InterPro" id="IPR011460">
    <property type="entry name" value="Lcl_C"/>
</dbReference>